<proteinExistence type="inferred from homology"/>
<keyword evidence="5" id="KW-1185">Reference proteome</keyword>
<dbReference type="Gene3D" id="3.10.129.10">
    <property type="entry name" value="Hotdog Thioesterase"/>
    <property type="match status" value="1"/>
</dbReference>
<comment type="similarity">
    <text evidence="1">Belongs to the thioesterase PaaI family.</text>
</comment>
<dbReference type="InterPro" id="IPR039298">
    <property type="entry name" value="ACOT13"/>
</dbReference>
<name>A0A6I6DGD1_9FIRM</name>
<dbReference type="OrthoDB" id="9813282at2"/>
<dbReference type="PANTHER" id="PTHR21660:SF1">
    <property type="entry name" value="ACYL-COENZYME A THIOESTERASE 13"/>
    <property type="match status" value="1"/>
</dbReference>
<keyword evidence="2" id="KW-0378">Hydrolase</keyword>
<dbReference type="InterPro" id="IPR029069">
    <property type="entry name" value="HotDog_dom_sf"/>
</dbReference>
<protein>
    <recommendedName>
        <fullName evidence="3">Thioesterase domain-containing protein</fullName>
    </recommendedName>
</protein>
<dbReference type="GO" id="GO:0047617">
    <property type="term" value="F:fatty acyl-CoA hydrolase activity"/>
    <property type="evidence" value="ECO:0007669"/>
    <property type="project" value="InterPro"/>
</dbReference>
<evidence type="ECO:0000259" key="3">
    <source>
        <dbReference type="Pfam" id="PF03061"/>
    </source>
</evidence>
<dbReference type="InterPro" id="IPR003736">
    <property type="entry name" value="PAAI_dom"/>
</dbReference>
<gene>
    <name evidence="4" type="ORF">SYNTR_1474</name>
</gene>
<dbReference type="AlphaFoldDB" id="A0A6I6DGD1"/>
<accession>A0A6I6DGD1</accession>
<evidence type="ECO:0000313" key="4">
    <source>
        <dbReference type="EMBL" id="QGU00068.1"/>
    </source>
</evidence>
<reference evidence="5" key="1">
    <citation type="journal article" date="2019" name="Microbiology">
        <title>Complete Genome Sequence of an Uncultured Bacterium of the Candidate Phylum Bipolaricaulota.</title>
        <authorList>
            <person name="Kadnikov V.V."/>
            <person name="Mardanov A.V."/>
            <person name="Beletsky A.V."/>
            <person name="Frank Y.A."/>
            <person name="Karnachuk O.V."/>
            <person name="Ravin N.V."/>
        </authorList>
    </citation>
    <scope>NUCLEOTIDE SEQUENCE [LARGE SCALE GENOMIC DNA]</scope>
</reference>
<dbReference type="RefSeq" id="WP_156203894.1">
    <property type="nucleotide sequence ID" value="NZ_CP046457.1"/>
</dbReference>
<dbReference type="EMBL" id="CP046457">
    <property type="protein sequence ID" value="QGU00068.1"/>
    <property type="molecule type" value="Genomic_DNA"/>
</dbReference>
<dbReference type="CDD" id="cd03443">
    <property type="entry name" value="PaaI_thioesterase"/>
    <property type="match status" value="1"/>
</dbReference>
<dbReference type="PANTHER" id="PTHR21660">
    <property type="entry name" value="THIOESTERASE SUPERFAMILY MEMBER-RELATED"/>
    <property type="match status" value="1"/>
</dbReference>
<feature type="domain" description="Thioesterase" evidence="3">
    <location>
        <begin position="49"/>
        <end position="124"/>
    </location>
</feature>
<evidence type="ECO:0000256" key="2">
    <source>
        <dbReference type="ARBA" id="ARBA00022801"/>
    </source>
</evidence>
<evidence type="ECO:0000256" key="1">
    <source>
        <dbReference type="ARBA" id="ARBA00008324"/>
    </source>
</evidence>
<dbReference type="SUPFAM" id="SSF54637">
    <property type="entry name" value="Thioesterase/thiol ester dehydrase-isomerase"/>
    <property type="match status" value="1"/>
</dbReference>
<dbReference type="Proteomes" id="UP000426444">
    <property type="component" value="Chromosome"/>
</dbReference>
<evidence type="ECO:0000313" key="5">
    <source>
        <dbReference type="Proteomes" id="UP000426444"/>
    </source>
</evidence>
<dbReference type="Pfam" id="PF03061">
    <property type="entry name" value="4HBT"/>
    <property type="match status" value="1"/>
</dbReference>
<dbReference type="InterPro" id="IPR006683">
    <property type="entry name" value="Thioestr_dom"/>
</dbReference>
<organism evidence="4 5">
    <name type="scientific">Candidatus Syntrophocurvum alkaliphilum</name>
    <dbReference type="NCBI Taxonomy" id="2293317"/>
    <lineage>
        <taxon>Bacteria</taxon>
        <taxon>Bacillati</taxon>
        <taxon>Bacillota</taxon>
        <taxon>Clostridia</taxon>
        <taxon>Eubacteriales</taxon>
        <taxon>Syntrophomonadaceae</taxon>
        <taxon>Candidatus Syntrophocurvum</taxon>
    </lineage>
</organism>
<dbReference type="KEGG" id="salq:SYNTR_1474"/>
<dbReference type="NCBIfam" id="TIGR00369">
    <property type="entry name" value="unchar_dom_1"/>
    <property type="match status" value="1"/>
</dbReference>
<sequence>MDVKLYYEKSFGELPNCFQTMNAEFLKYVPDESISVVLPVLEEHLNPGGAMQGGFITAAFDNVFGPLAQLTLQSFGVATIMLSTNYHRPIFSGDNIKITAEVKMKGRTMIHMIAEAYNNEGKLIATANTTYVKTN</sequence>